<dbReference type="InterPro" id="IPR035907">
    <property type="entry name" value="Hppk_sf"/>
</dbReference>
<dbReference type="Gene3D" id="3.30.70.560">
    <property type="entry name" value="7,8-Dihydro-6-hydroxymethylpterin-pyrophosphokinase HPPK"/>
    <property type="match status" value="1"/>
</dbReference>
<keyword evidence="9" id="KW-0289">Folate biosynthesis</keyword>
<evidence type="ECO:0000256" key="3">
    <source>
        <dbReference type="ARBA" id="ARBA00013253"/>
    </source>
</evidence>
<evidence type="ECO:0000256" key="7">
    <source>
        <dbReference type="ARBA" id="ARBA00022777"/>
    </source>
</evidence>
<organism evidence="14 15">
    <name type="scientific">Falsiporphyromonas endometrii</name>
    <dbReference type="NCBI Taxonomy" id="1387297"/>
    <lineage>
        <taxon>Bacteria</taxon>
        <taxon>Pseudomonadati</taxon>
        <taxon>Bacteroidota</taxon>
        <taxon>Bacteroidia</taxon>
        <taxon>Bacteroidales</taxon>
        <taxon>Porphyromonadaceae</taxon>
        <taxon>Falsiporphyromonas</taxon>
    </lineage>
</organism>
<dbReference type="InterPro" id="IPR000550">
    <property type="entry name" value="Hppk"/>
</dbReference>
<accession>A0ABV9K642</accession>
<comment type="pathway">
    <text evidence="1">Cofactor biosynthesis; tetrahydrofolate biosynthesis; 2-amino-4-hydroxy-6-hydroxymethyl-7,8-dihydropteridine diphosphate from 7,8-dihydroneopterin triphosphate: step 4/4.</text>
</comment>
<evidence type="ECO:0000256" key="6">
    <source>
        <dbReference type="ARBA" id="ARBA00022741"/>
    </source>
</evidence>
<evidence type="ECO:0000259" key="13">
    <source>
        <dbReference type="Pfam" id="PF01288"/>
    </source>
</evidence>
<evidence type="ECO:0000256" key="11">
    <source>
        <dbReference type="ARBA" id="ARBA00029766"/>
    </source>
</evidence>
<dbReference type="EC" id="2.7.6.3" evidence="3"/>
<keyword evidence="15" id="KW-1185">Reference proteome</keyword>
<evidence type="ECO:0000256" key="4">
    <source>
        <dbReference type="ARBA" id="ARBA00016218"/>
    </source>
</evidence>
<dbReference type="SUPFAM" id="SSF55083">
    <property type="entry name" value="6-hydroxymethyl-7,8-dihydropterin pyrophosphokinase, HPPK"/>
    <property type="match status" value="1"/>
</dbReference>
<name>A0ABV9K642_9PORP</name>
<keyword evidence="8" id="KW-0067">ATP-binding</keyword>
<evidence type="ECO:0000256" key="10">
    <source>
        <dbReference type="ARBA" id="ARBA00029409"/>
    </source>
</evidence>
<evidence type="ECO:0000256" key="8">
    <source>
        <dbReference type="ARBA" id="ARBA00022840"/>
    </source>
</evidence>
<keyword evidence="5" id="KW-0808">Transferase</keyword>
<evidence type="ECO:0000256" key="9">
    <source>
        <dbReference type="ARBA" id="ARBA00022909"/>
    </source>
</evidence>
<evidence type="ECO:0000256" key="1">
    <source>
        <dbReference type="ARBA" id="ARBA00005051"/>
    </source>
</evidence>
<reference evidence="15" key="1">
    <citation type="journal article" date="2019" name="Int. J. Syst. Evol. Microbiol.">
        <title>The Global Catalogue of Microorganisms (GCM) 10K type strain sequencing project: providing services to taxonomists for standard genome sequencing and annotation.</title>
        <authorList>
            <consortium name="The Broad Institute Genomics Platform"/>
            <consortium name="The Broad Institute Genome Sequencing Center for Infectious Disease"/>
            <person name="Wu L."/>
            <person name="Ma J."/>
        </authorList>
    </citation>
    <scope>NUCLEOTIDE SEQUENCE [LARGE SCALE GENOMIC DNA]</scope>
    <source>
        <strain evidence="15">CGMCC 4.7357</strain>
    </source>
</reference>
<feature type="domain" description="7,8-dihydro-6-hydroxymethylpterin-pyrophosphokinase" evidence="13">
    <location>
        <begin position="7"/>
        <end position="123"/>
    </location>
</feature>
<dbReference type="EMBL" id="JBHSGO010000034">
    <property type="protein sequence ID" value="MFC4665346.1"/>
    <property type="molecule type" value="Genomic_DNA"/>
</dbReference>
<dbReference type="Pfam" id="PF01288">
    <property type="entry name" value="HPPK"/>
    <property type="match status" value="1"/>
</dbReference>
<evidence type="ECO:0000256" key="2">
    <source>
        <dbReference type="ARBA" id="ARBA00005810"/>
    </source>
</evidence>
<gene>
    <name evidence="14" type="ORF">ACFO3G_01750</name>
</gene>
<sequence>MKNSFIVSVGSNYYASRYIPMALKRLRASFEEIISSTPKVNSAIDSPKGCPDFVNCVAEITSQLTEEEVRLIIKEIEQTCGRRRYPKTKTKVAIDIDLLYWNDELRKPQDIHRPYVLEGMHELGRDL</sequence>
<proteinExistence type="inferred from homology"/>
<evidence type="ECO:0000313" key="14">
    <source>
        <dbReference type="EMBL" id="MFC4665346.1"/>
    </source>
</evidence>
<protein>
    <recommendedName>
        <fullName evidence="4">2-amino-4-hydroxy-6-hydroxymethyldihydropteridine pyrophosphokinase</fullName>
        <ecNumber evidence="3">2.7.6.3</ecNumber>
    </recommendedName>
    <alternativeName>
        <fullName evidence="11">6-hydroxymethyl-7,8-dihydropterin pyrophosphokinase</fullName>
    </alternativeName>
    <alternativeName>
        <fullName evidence="12">7,8-dihydro-6-hydroxymethylpterin-pyrophosphokinase</fullName>
    </alternativeName>
</protein>
<evidence type="ECO:0000256" key="5">
    <source>
        <dbReference type="ARBA" id="ARBA00022679"/>
    </source>
</evidence>
<evidence type="ECO:0000313" key="15">
    <source>
        <dbReference type="Proteomes" id="UP001596020"/>
    </source>
</evidence>
<comment type="similarity">
    <text evidence="2">Belongs to the HPPK family.</text>
</comment>
<keyword evidence="6" id="KW-0547">Nucleotide-binding</keyword>
<comment type="function">
    <text evidence="10">Catalyzes the transfer of pyrophosphate from adenosine triphosphate (ATP) to 6-hydroxymethyl-7,8-dihydropterin, an enzymatic step in folate biosynthesis pathway.</text>
</comment>
<dbReference type="Proteomes" id="UP001596020">
    <property type="component" value="Unassembled WGS sequence"/>
</dbReference>
<comment type="caution">
    <text evidence="14">The sequence shown here is derived from an EMBL/GenBank/DDBJ whole genome shotgun (WGS) entry which is preliminary data.</text>
</comment>
<dbReference type="RefSeq" id="WP_380077383.1">
    <property type="nucleotide sequence ID" value="NZ_JBHSGO010000034.1"/>
</dbReference>
<dbReference type="PANTHER" id="PTHR43071:SF1">
    <property type="entry name" value="2-AMINO-4-HYDROXY-6-HYDROXYMETHYLDIHYDROPTERIDINE PYROPHOSPHOKINASE"/>
    <property type="match status" value="1"/>
</dbReference>
<evidence type="ECO:0000256" key="12">
    <source>
        <dbReference type="ARBA" id="ARBA00033413"/>
    </source>
</evidence>
<dbReference type="PANTHER" id="PTHR43071">
    <property type="entry name" value="2-AMINO-4-HYDROXY-6-HYDROXYMETHYLDIHYDROPTERIDINE PYROPHOSPHOKINASE"/>
    <property type="match status" value="1"/>
</dbReference>
<keyword evidence="7" id="KW-0418">Kinase</keyword>